<protein>
    <recommendedName>
        <fullName evidence="3">Voltage-dependent anion-selective channel protein 2</fullName>
    </recommendedName>
</protein>
<dbReference type="GO" id="GO:0008308">
    <property type="term" value="F:voltage-gated monoatomic anion channel activity"/>
    <property type="evidence" value="ECO:0007669"/>
    <property type="project" value="InterPro"/>
</dbReference>
<dbReference type="OrthoDB" id="7827681at2759"/>
<dbReference type="Proteomes" id="UP000007799">
    <property type="component" value="Unassembled WGS sequence"/>
</dbReference>
<dbReference type="PRINTS" id="PR00185">
    <property type="entry name" value="EUKARYTPORIN"/>
</dbReference>
<name>F2UP73_SALR5</name>
<proteinExistence type="predicted"/>
<dbReference type="GeneID" id="16069451"/>
<dbReference type="KEGG" id="sre:PTSG_09996"/>
<dbReference type="PANTHER" id="PTHR11743:SF70">
    <property type="entry name" value="GH26960P-RELATED"/>
    <property type="match status" value="1"/>
</dbReference>
<dbReference type="InParanoid" id="F2UP73"/>
<dbReference type="OMA" id="QLDCKTM"/>
<evidence type="ECO:0008006" key="3">
    <source>
        <dbReference type="Google" id="ProtNLM"/>
    </source>
</evidence>
<dbReference type="STRING" id="946362.F2UP73"/>
<dbReference type="FunCoup" id="F2UP73">
    <property type="interactions" value="1755"/>
</dbReference>
<keyword evidence="2" id="KW-1185">Reference proteome</keyword>
<dbReference type="CDD" id="cd07306">
    <property type="entry name" value="Porin3_VDAC"/>
    <property type="match status" value="1"/>
</dbReference>
<dbReference type="RefSeq" id="XP_004988909.1">
    <property type="nucleotide sequence ID" value="XM_004988852.1"/>
</dbReference>
<dbReference type="EMBL" id="GL832986">
    <property type="protein sequence ID" value="EGD79428.1"/>
    <property type="molecule type" value="Genomic_DNA"/>
</dbReference>
<gene>
    <name evidence="1" type="ORF">PTSG_09996</name>
</gene>
<dbReference type="eggNOG" id="KOG3126">
    <property type="taxonomic scope" value="Eukaryota"/>
</dbReference>
<dbReference type="PANTHER" id="PTHR11743">
    <property type="entry name" value="VOLTAGE-DEPENDENT ANION-SELECTIVE CHANNEL"/>
    <property type="match status" value="1"/>
</dbReference>
<evidence type="ECO:0000313" key="2">
    <source>
        <dbReference type="Proteomes" id="UP000007799"/>
    </source>
</evidence>
<dbReference type="Gene3D" id="2.40.160.10">
    <property type="entry name" value="Porin"/>
    <property type="match status" value="1"/>
</dbReference>
<accession>F2UP73</accession>
<dbReference type="AlphaFoldDB" id="F2UP73"/>
<sequence length="271" mass="28664">MATPKFSDLGKACADLFSDDFNASANKLTLKSKAINGTNLKVEGTRSNKDGSVSGLIETKFSHKASGLNVKEKWTTGNVVATEVSRKNLLTPGTDLSLTTSFKPSTSGLDSIKLKSSLVRDQFAATLDTDFCKVSGSGVFSYNKFLFGASTNLKSTSVGVAFVEQDYSITSTVTDGRDVNIKLFHTPRATVQAGAEFGWSKTGATKLGVAGRLQLDDSAYVKAKVDNKLNLGLAYVQKLRPGVTMTLAANLVGNNLTSGGHNLGMSLSLDN</sequence>
<dbReference type="InterPro" id="IPR027246">
    <property type="entry name" value="Porin_Euk/Tom40"/>
</dbReference>
<dbReference type="GO" id="GO:0005741">
    <property type="term" value="C:mitochondrial outer membrane"/>
    <property type="evidence" value="ECO:0007669"/>
    <property type="project" value="InterPro"/>
</dbReference>
<reference evidence="1" key="1">
    <citation type="submission" date="2009-08" db="EMBL/GenBank/DDBJ databases">
        <title>Annotation of Salpingoeca rosetta.</title>
        <authorList>
            <consortium name="The Broad Institute Genome Sequencing Platform"/>
            <person name="Russ C."/>
            <person name="Cuomo C."/>
            <person name="Burger G."/>
            <person name="Gray M.W."/>
            <person name="Holland P.W.H."/>
            <person name="King N."/>
            <person name="Lang F.B.F."/>
            <person name="Roger A.J."/>
            <person name="Ruiz-Trillo I."/>
            <person name="Young S.K."/>
            <person name="Zeng Q."/>
            <person name="Gargeya S."/>
            <person name="Alvarado L."/>
            <person name="Berlin A."/>
            <person name="Chapman S.B."/>
            <person name="Chen Z."/>
            <person name="Freedman E."/>
            <person name="Gellesch M."/>
            <person name="Goldberg J."/>
            <person name="Griggs A."/>
            <person name="Gujja S."/>
            <person name="Heilman E."/>
            <person name="Heiman D."/>
            <person name="Howarth C."/>
            <person name="Mehta T."/>
            <person name="Neiman D."/>
            <person name="Pearson M."/>
            <person name="Roberts A."/>
            <person name="Saif S."/>
            <person name="Shea T."/>
            <person name="Shenoy N."/>
            <person name="Sisk P."/>
            <person name="Stolte C."/>
            <person name="Sykes S."/>
            <person name="White J."/>
            <person name="Yandava C."/>
            <person name="Haas B."/>
            <person name="Nusbaum C."/>
            <person name="Birren B."/>
        </authorList>
    </citation>
    <scope>NUCLEOTIDE SEQUENCE [LARGE SCALE GENOMIC DNA]</scope>
    <source>
        <strain evidence="1">ATCC 50818</strain>
    </source>
</reference>
<dbReference type="InterPro" id="IPR001925">
    <property type="entry name" value="Porin_Euk"/>
</dbReference>
<organism evidence="2">
    <name type="scientific">Salpingoeca rosetta (strain ATCC 50818 / BSB-021)</name>
    <dbReference type="NCBI Taxonomy" id="946362"/>
    <lineage>
        <taxon>Eukaryota</taxon>
        <taxon>Choanoflagellata</taxon>
        <taxon>Craspedida</taxon>
        <taxon>Salpingoecidae</taxon>
        <taxon>Salpingoeca</taxon>
    </lineage>
</organism>
<dbReference type="InterPro" id="IPR023614">
    <property type="entry name" value="Porin_dom_sf"/>
</dbReference>
<dbReference type="Pfam" id="PF01459">
    <property type="entry name" value="Porin_3"/>
    <property type="match status" value="1"/>
</dbReference>
<evidence type="ECO:0000313" key="1">
    <source>
        <dbReference type="EMBL" id="EGD79428.1"/>
    </source>
</evidence>